<gene>
    <name evidence="2" type="ORF">BU14_0071s0064</name>
</gene>
<dbReference type="PANTHER" id="PTHR47642">
    <property type="entry name" value="ATP-DEPENDENT DNA HELICASE"/>
    <property type="match status" value="1"/>
</dbReference>
<dbReference type="AlphaFoldDB" id="A0A1X6PG37"/>
<dbReference type="Proteomes" id="UP000218209">
    <property type="component" value="Unassembled WGS sequence"/>
</dbReference>
<keyword evidence="3" id="KW-1185">Reference proteome</keyword>
<dbReference type="SUPFAM" id="SSF52540">
    <property type="entry name" value="P-loop containing nucleoside triphosphate hydrolases"/>
    <property type="match status" value="2"/>
</dbReference>
<dbReference type="Gene3D" id="3.40.50.300">
    <property type="entry name" value="P-loop containing nucleotide triphosphate hydrolases"/>
    <property type="match status" value="1"/>
</dbReference>
<dbReference type="SMART" id="SM00382">
    <property type="entry name" value="AAA"/>
    <property type="match status" value="1"/>
</dbReference>
<dbReference type="EMBL" id="KV918786">
    <property type="protein sequence ID" value="OSX79810.1"/>
    <property type="molecule type" value="Genomic_DNA"/>
</dbReference>
<dbReference type="InterPro" id="IPR027417">
    <property type="entry name" value="P-loop_NTPase"/>
</dbReference>
<name>A0A1X6PG37_PORUM</name>
<protein>
    <recommendedName>
        <fullName evidence="1">AAA+ ATPase domain-containing protein</fullName>
    </recommendedName>
</protein>
<proteinExistence type="predicted"/>
<sequence>MPDTLIALAPPTPSFDAEPVVQPCGDDGEATRTVHQGVIGKLAAQGKWDEVCERLWARNSSAFITGGPGAGKSTLLRHLHAYLRQKLPGDGTVVVVAPTGTSVKTVGGITFHFFFGFVRDYEPALANPTQEAATLLATSRFEPIKRRLRKVRALLLDEVSMFGADKLSIMYELLSQARGASSPPCLWFAFGDFLQLGPFKSPMAFPSLRWPKLFGNKALDLTGQFRQADPDFTHAVADARVGQCTDAVLQLVDACWVDGNKYEQIKHKVFHLMPHHKTVLKQNRKCLDRLSGGQLPEPFRAVYKAMLNHDRDLSQALGICHGSIGEIVAYEPDGTPVVRLENHVLPAGVERGAFGLRNAGATWIEVLCPPVPFTARLLAHPGLQAVRTQVPFVVGWADTIHMSQSLSVSEAVLDLAECFEPGMVNTAINRVPDKASLFIKSFTPSRIIADPLALSKNRGWERL</sequence>
<accession>A0A1X6PG37</accession>
<organism evidence="2 3">
    <name type="scientific">Porphyra umbilicalis</name>
    <name type="common">Purple laver</name>
    <name type="synonym">Red alga</name>
    <dbReference type="NCBI Taxonomy" id="2786"/>
    <lineage>
        <taxon>Eukaryota</taxon>
        <taxon>Rhodophyta</taxon>
        <taxon>Bangiophyceae</taxon>
        <taxon>Bangiales</taxon>
        <taxon>Bangiaceae</taxon>
        <taxon>Porphyra</taxon>
    </lineage>
</organism>
<evidence type="ECO:0000313" key="3">
    <source>
        <dbReference type="Proteomes" id="UP000218209"/>
    </source>
</evidence>
<evidence type="ECO:0000313" key="2">
    <source>
        <dbReference type="EMBL" id="OSX79810.1"/>
    </source>
</evidence>
<dbReference type="Pfam" id="PF13604">
    <property type="entry name" value="AAA_30"/>
    <property type="match status" value="1"/>
</dbReference>
<dbReference type="InterPro" id="IPR003593">
    <property type="entry name" value="AAA+_ATPase"/>
</dbReference>
<feature type="domain" description="AAA+ ATPase" evidence="1">
    <location>
        <begin position="58"/>
        <end position="200"/>
    </location>
</feature>
<dbReference type="InterPro" id="IPR051055">
    <property type="entry name" value="PIF1_helicase"/>
</dbReference>
<evidence type="ECO:0000259" key="1">
    <source>
        <dbReference type="SMART" id="SM00382"/>
    </source>
</evidence>
<reference evidence="2 3" key="1">
    <citation type="submission" date="2017-03" db="EMBL/GenBank/DDBJ databases">
        <title>WGS assembly of Porphyra umbilicalis.</title>
        <authorList>
            <person name="Brawley S.H."/>
            <person name="Blouin N.A."/>
            <person name="Ficko-Blean E."/>
            <person name="Wheeler G.L."/>
            <person name="Lohr M."/>
            <person name="Goodson H.V."/>
            <person name="Jenkins J.W."/>
            <person name="Blaby-Haas C.E."/>
            <person name="Helliwell K.E."/>
            <person name="Chan C."/>
            <person name="Marriage T."/>
            <person name="Bhattacharya D."/>
            <person name="Klein A.S."/>
            <person name="Badis Y."/>
            <person name="Brodie J."/>
            <person name="Cao Y."/>
            <person name="Collen J."/>
            <person name="Dittami S.M."/>
            <person name="Gachon C.M."/>
            <person name="Green B.R."/>
            <person name="Karpowicz S."/>
            <person name="Kim J.W."/>
            <person name="Kudahl U."/>
            <person name="Lin S."/>
            <person name="Michel G."/>
            <person name="Mittag M."/>
            <person name="Olson B.J."/>
            <person name="Pangilinan J."/>
            <person name="Peng Y."/>
            <person name="Qiu H."/>
            <person name="Shu S."/>
            <person name="Singer J.T."/>
            <person name="Smith A.G."/>
            <person name="Sprecher B.N."/>
            <person name="Wagner V."/>
            <person name="Wang W."/>
            <person name="Wang Z.-Y."/>
            <person name="Yan J."/>
            <person name="Yarish C."/>
            <person name="Zoeuner-Riek S."/>
            <person name="Zhuang Y."/>
            <person name="Zou Y."/>
            <person name="Lindquist E.A."/>
            <person name="Grimwood J."/>
            <person name="Barry K."/>
            <person name="Rokhsar D.S."/>
            <person name="Schmutz J."/>
            <person name="Stiller J.W."/>
            <person name="Grossman A.R."/>
            <person name="Prochnik S.E."/>
        </authorList>
    </citation>
    <scope>NUCLEOTIDE SEQUENCE [LARGE SCALE GENOMIC DNA]</scope>
    <source>
        <strain evidence="2">4086291</strain>
    </source>
</reference>